<sequence>MTPIAASAVPYRSHPQQKQNHSLILVSPTLNRENLWHFGHRIYLFFPNLILERDPPGIQLYSNSWLHFGHFSLLFIDRIIICKYINISVCSAVKFKDIAIPLKKKIGSARQKKYIKITSFSKSGIDKFSTMNETEIL</sequence>
<organism evidence="1">
    <name type="scientific">Candidatus Methanophaga sp. ANME-1 ERB7</name>
    <dbReference type="NCBI Taxonomy" id="2759913"/>
    <lineage>
        <taxon>Archaea</taxon>
        <taxon>Methanobacteriati</taxon>
        <taxon>Methanobacteriota</taxon>
        <taxon>Stenosarchaea group</taxon>
        <taxon>Methanomicrobia</taxon>
        <taxon>Candidatus Methanophagales</taxon>
        <taxon>Candidatus Methanophagaceae</taxon>
        <taxon>Candidatus Methanophaga</taxon>
    </lineage>
</organism>
<proteinExistence type="predicted"/>
<protein>
    <submittedName>
        <fullName evidence="1">Uncharacterized protein</fullName>
    </submittedName>
</protein>
<gene>
    <name evidence="1" type="ORF">PNCMNLLH_00010</name>
</gene>
<reference evidence="1" key="1">
    <citation type="submission" date="2020-06" db="EMBL/GenBank/DDBJ databases">
        <title>Unique genomic features of the anaerobic methanotrophic archaea.</title>
        <authorList>
            <person name="Chadwick G.L."/>
            <person name="Skennerton C.T."/>
            <person name="Laso-Perez R."/>
            <person name="Leu A.O."/>
            <person name="Speth D.R."/>
            <person name="Yu H."/>
            <person name="Morgan-Lang C."/>
            <person name="Hatzenpichler R."/>
            <person name="Goudeau D."/>
            <person name="Malmstrom R."/>
            <person name="Brazelton W.J."/>
            <person name="Woyke T."/>
            <person name="Hallam S.J."/>
            <person name="Tyson G.W."/>
            <person name="Wegener G."/>
            <person name="Boetius A."/>
            <person name="Orphan V."/>
        </authorList>
    </citation>
    <scope>NUCLEOTIDE SEQUENCE</scope>
</reference>
<accession>A0A7G9Z797</accession>
<dbReference type="AlphaFoldDB" id="A0A7G9Z797"/>
<evidence type="ECO:0000313" key="1">
    <source>
        <dbReference type="EMBL" id="QNO56131.1"/>
    </source>
</evidence>
<name>A0A7G9Z797_9EURY</name>
<dbReference type="EMBL" id="MT631646">
    <property type="protein sequence ID" value="QNO56131.1"/>
    <property type="molecule type" value="Genomic_DNA"/>
</dbReference>